<dbReference type="RefSeq" id="XP_001829678.1">
    <property type="nucleotide sequence ID" value="XM_001829626.1"/>
</dbReference>
<dbReference type="InterPro" id="IPR018517">
    <property type="entry name" value="tRNA_hU_synthase_CS"/>
</dbReference>
<keyword evidence="2" id="KW-0285">Flavoprotein</keyword>
<keyword evidence="4" id="KW-0507">mRNA processing</keyword>
<dbReference type="PANTHER" id="PTHR11082">
    <property type="entry name" value="TRNA-DIHYDROURIDINE SYNTHASE"/>
    <property type="match status" value="1"/>
</dbReference>
<comment type="catalytic activity">
    <reaction evidence="12">
        <text>5,6-dihydrouridine(16) in tRNA + NADP(+) = uridine(16) in tRNA + NADPH + H(+)</text>
        <dbReference type="Rhea" id="RHEA:53376"/>
        <dbReference type="Rhea" id="RHEA-COMP:13543"/>
        <dbReference type="Rhea" id="RHEA-COMP:13544"/>
        <dbReference type="ChEBI" id="CHEBI:15378"/>
        <dbReference type="ChEBI" id="CHEBI:57783"/>
        <dbReference type="ChEBI" id="CHEBI:58349"/>
        <dbReference type="ChEBI" id="CHEBI:65315"/>
        <dbReference type="ChEBI" id="CHEBI:74443"/>
        <dbReference type="EC" id="1.3.1.88"/>
    </reaction>
    <physiologicalReaction direction="right-to-left" evidence="12">
        <dbReference type="Rhea" id="RHEA:53378"/>
    </physiologicalReaction>
</comment>
<dbReference type="VEuPathDB" id="FungiDB:CC1G_11414"/>
<keyword evidence="20" id="KW-1185">Reference proteome</keyword>
<comment type="catalytic activity">
    <reaction evidence="13">
        <text>a 5,6-dihydrouridine in mRNA + NAD(+) = a uridine in mRNA + NADH + H(+)</text>
        <dbReference type="Rhea" id="RHEA:69851"/>
        <dbReference type="Rhea" id="RHEA-COMP:14658"/>
        <dbReference type="Rhea" id="RHEA-COMP:17789"/>
        <dbReference type="ChEBI" id="CHEBI:15378"/>
        <dbReference type="ChEBI" id="CHEBI:57540"/>
        <dbReference type="ChEBI" id="CHEBI:57945"/>
        <dbReference type="ChEBI" id="CHEBI:65315"/>
        <dbReference type="ChEBI" id="CHEBI:74443"/>
    </reaction>
    <physiologicalReaction direction="right-to-left" evidence="13">
        <dbReference type="Rhea" id="RHEA:69853"/>
    </physiologicalReaction>
</comment>
<dbReference type="Pfam" id="PF01207">
    <property type="entry name" value="Dus"/>
    <property type="match status" value="1"/>
</dbReference>
<name>A8N483_COPC7</name>
<evidence type="ECO:0000256" key="14">
    <source>
        <dbReference type="ARBA" id="ARBA00048934"/>
    </source>
</evidence>
<comment type="catalytic activity">
    <reaction evidence="11">
        <text>5,6-dihydrouridine(17) in tRNA + NAD(+) = uridine(17) in tRNA + NADH + H(+)</text>
        <dbReference type="Rhea" id="RHEA:53372"/>
        <dbReference type="Rhea" id="RHEA-COMP:13541"/>
        <dbReference type="Rhea" id="RHEA-COMP:13542"/>
        <dbReference type="ChEBI" id="CHEBI:15378"/>
        <dbReference type="ChEBI" id="CHEBI:57540"/>
        <dbReference type="ChEBI" id="CHEBI:57945"/>
        <dbReference type="ChEBI" id="CHEBI:65315"/>
        <dbReference type="ChEBI" id="CHEBI:74443"/>
        <dbReference type="EC" id="1.3.1.88"/>
    </reaction>
    <physiologicalReaction direction="right-to-left" evidence="11">
        <dbReference type="Rhea" id="RHEA:53374"/>
    </physiologicalReaction>
</comment>
<evidence type="ECO:0000256" key="3">
    <source>
        <dbReference type="ARBA" id="ARBA00022643"/>
    </source>
</evidence>
<feature type="domain" description="DUS-like FMN-binding" evidence="18">
    <location>
        <begin position="38"/>
        <end position="320"/>
    </location>
</feature>
<dbReference type="AlphaFoldDB" id="A8N483"/>
<feature type="compositionally biased region" description="Low complexity" evidence="17">
    <location>
        <begin position="504"/>
        <end position="514"/>
    </location>
</feature>
<gene>
    <name evidence="19" type="ORF">CC1G_11414</name>
</gene>
<dbReference type="PROSITE" id="PS01136">
    <property type="entry name" value="UPF0034"/>
    <property type="match status" value="1"/>
</dbReference>
<evidence type="ECO:0000259" key="18">
    <source>
        <dbReference type="Pfam" id="PF01207"/>
    </source>
</evidence>
<dbReference type="GO" id="GO:0017150">
    <property type="term" value="F:tRNA dihydrouridine synthase activity"/>
    <property type="evidence" value="ECO:0007669"/>
    <property type="project" value="InterPro"/>
</dbReference>
<organism evidence="19 20">
    <name type="scientific">Coprinopsis cinerea (strain Okayama-7 / 130 / ATCC MYA-4618 / FGSC 9003)</name>
    <name type="common">Inky cap fungus</name>
    <name type="synonym">Hormographiella aspergillata</name>
    <dbReference type="NCBI Taxonomy" id="240176"/>
    <lineage>
        <taxon>Eukaryota</taxon>
        <taxon>Fungi</taxon>
        <taxon>Dikarya</taxon>
        <taxon>Basidiomycota</taxon>
        <taxon>Agaricomycotina</taxon>
        <taxon>Agaricomycetes</taxon>
        <taxon>Agaricomycetidae</taxon>
        <taxon>Agaricales</taxon>
        <taxon>Agaricineae</taxon>
        <taxon>Psathyrellaceae</taxon>
        <taxon>Coprinopsis</taxon>
    </lineage>
</organism>
<sequence length="561" mass="61828">MAQGQPEASTSACTSTPKIEKLGGYDFYRKLGSPKYIVAPMVDQSELAFRRLCRQYGAQLIYTPMINAKMFTDPVNKSYRASAFDIASGEEGDMASDRPLIVQFCANDPDQLLQSAKVVEKYCDAVDINLGCPQDIAKRGRYGSFLQDDWPLIYSMINTLHVNLSIPVTAKFRVFPDVEKTVEYAKMLERAGAQILTCHGRIREQRGQNTGLADWSKIRAVKEAVKVPVFANGNILFQDDIARCLEETGCDGVMSAEGILYNPALFYGLDAPSSSPKPPTTDLYPMHTTLASQYLSIVLSLKTKTPVSAVKGHLFKLMRPALTRELDLRERLGRTGLKPGKGGDADSEGKKGDKWLRECVAIVEEMRVRMERDAKEATKDGTIPLEDLVTTCPKTGLRLMPHWVAQPYFRPLPVPQPPQEKAKRKKKRGGAAKEKVEVEEVTVVEKVGEMEQETGKVVVVAEEQTLQEDKVVPMEVEKTTATVVEEQNVEPPPALESPRPLPTTAPAMPTMTPAKRTIAETSPSPSPPPHVQTEGAAPVKRRRALSDGEVVKVIEVVKAPA</sequence>
<evidence type="ECO:0000256" key="4">
    <source>
        <dbReference type="ARBA" id="ARBA00022664"/>
    </source>
</evidence>
<dbReference type="GO" id="GO:0006397">
    <property type="term" value="P:mRNA processing"/>
    <property type="evidence" value="ECO:0007669"/>
    <property type="project" value="UniProtKB-KW"/>
</dbReference>
<dbReference type="OrthoDB" id="272303at2759"/>
<evidence type="ECO:0000256" key="5">
    <source>
        <dbReference type="ARBA" id="ARBA00022694"/>
    </source>
</evidence>
<dbReference type="STRING" id="240176.A8N483"/>
<dbReference type="Proteomes" id="UP000001861">
    <property type="component" value="Unassembled WGS sequence"/>
</dbReference>
<evidence type="ECO:0000313" key="20">
    <source>
        <dbReference type="Proteomes" id="UP000001861"/>
    </source>
</evidence>
<protein>
    <recommendedName>
        <fullName evidence="10">tRNA-dihydrouridine(16/17) synthase [NAD(P)(+)]</fullName>
        <ecNumber evidence="10">1.3.1.88</ecNumber>
    </recommendedName>
</protein>
<evidence type="ECO:0000256" key="11">
    <source>
        <dbReference type="ARBA" id="ARBA00047287"/>
    </source>
</evidence>
<evidence type="ECO:0000256" key="6">
    <source>
        <dbReference type="ARBA" id="ARBA00022857"/>
    </source>
</evidence>
<evidence type="ECO:0000256" key="8">
    <source>
        <dbReference type="ARBA" id="ARBA00023027"/>
    </source>
</evidence>
<keyword evidence="6" id="KW-0521">NADP</keyword>
<dbReference type="OMA" id="MINTLHV"/>
<dbReference type="InterPro" id="IPR013785">
    <property type="entry name" value="Aldolase_TIM"/>
</dbReference>
<proteinExistence type="inferred from homology"/>
<evidence type="ECO:0000256" key="10">
    <source>
        <dbReference type="ARBA" id="ARBA00038890"/>
    </source>
</evidence>
<comment type="catalytic activity">
    <reaction evidence="15">
        <text>a 5,6-dihydrouridine in mRNA + NADP(+) = a uridine in mRNA + NADPH + H(+)</text>
        <dbReference type="Rhea" id="RHEA:69855"/>
        <dbReference type="Rhea" id="RHEA-COMP:14658"/>
        <dbReference type="Rhea" id="RHEA-COMP:17789"/>
        <dbReference type="ChEBI" id="CHEBI:15378"/>
        <dbReference type="ChEBI" id="CHEBI:57783"/>
        <dbReference type="ChEBI" id="CHEBI:58349"/>
        <dbReference type="ChEBI" id="CHEBI:65315"/>
        <dbReference type="ChEBI" id="CHEBI:74443"/>
    </reaction>
    <physiologicalReaction direction="right-to-left" evidence="15">
        <dbReference type="Rhea" id="RHEA:69857"/>
    </physiologicalReaction>
</comment>
<comment type="caution">
    <text evidence="19">The sequence shown here is derived from an EMBL/GenBank/DDBJ whole genome shotgun (WGS) entry which is preliminary data.</text>
</comment>
<dbReference type="FunCoup" id="A8N483">
    <property type="interactions" value="329"/>
</dbReference>
<evidence type="ECO:0000256" key="2">
    <source>
        <dbReference type="ARBA" id="ARBA00022630"/>
    </source>
</evidence>
<comment type="catalytic activity">
    <reaction evidence="16">
        <text>5,6-dihydrouridine(17) in tRNA + NADP(+) = uridine(17) in tRNA + NADPH + H(+)</text>
        <dbReference type="Rhea" id="RHEA:53368"/>
        <dbReference type="Rhea" id="RHEA-COMP:13541"/>
        <dbReference type="Rhea" id="RHEA-COMP:13542"/>
        <dbReference type="ChEBI" id="CHEBI:15378"/>
        <dbReference type="ChEBI" id="CHEBI:57783"/>
        <dbReference type="ChEBI" id="CHEBI:58349"/>
        <dbReference type="ChEBI" id="CHEBI:65315"/>
        <dbReference type="ChEBI" id="CHEBI:74443"/>
        <dbReference type="EC" id="1.3.1.88"/>
    </reaction>
    <physiologicalReaction direction="right-to-left" evidence="16">
        <dbReference type="Rhea" id="RHEA:53370"/>
    </physiologicalReaction>
</comment>
<dbReference type="GO" id="GO:0050660">
    <property type="term" value="F:flavin adenine dinucleotide binding"/>
    <property type="evidence" value="ECO:0007669"/>
    <property type="project" value="InterPro"/>
</dbReference>
<evidence type="ECO:0000256" key="13">
    <source>
        <dbReference type="ARBA" id="ARBA00048342"/>
    </source>
</evidence>
<feature type="region of interest" description="Disordered" evidence="17">
    <location>
        <begin position="411"/>
        <end position="433"/>
    </location>
</feature>
<evidence type="ECO:0000256" key="7">
    <source>
        <dbReference type="ARBA" id="ARBA00023002"/>
    </source>
</evidence>
<keyword evidence="3" id="KW-0288">FMN</keyword>
<dbReference type="CDD" id="cd02801">
    <property type="entry name" value="DUS_like_FMN"/>
    <property type="match status" value="1"/>
</dbReference>
<dbReference type="KEGG" id="cci:CC1G_11414"/>
<evidence type="ECO:0000256" key="17">
    <source>
        <dbReference type="SAM" id="MobiDB-lite"/>
    </source>
</evidence>
<dbReference type="EMBL" id="AACS02000001">
    <property type="protein sequence ID" value="EAU92129.1"/>
    <property type="molecule type" value="Genomic_DNA"/>
</dbReference>
<dbReference type="SUPFAM" id="SSF51395">
    <property type="entry name" value="FMN-linked oxidoreductases"/>
    <property type="match status" value="1"/>
</dbReference>
<dbReference type="InterPro" id="IPR035587">
    <property type="entry name" value="DUS-like_FMN-bd"/>
</dbReference>
<evidence type="ECO:0000313" key="19">
    <source>
        <dbReference type="EMBL" id="EAU92129.1"/>
    </source>
</evidence>
<keyword evidence="5" id="KW-0819">tRNA processing</keyword>
<reference evidence="19 20" key="1">
    <citation type="journal article" date="2010" name="Proc. Natl. Acad. Sci. U.S.A.">
        <title>Insights into evolution of multicellular fungi from the assembled chromosomes of the mushroom Coprinopsis cinerea (Coprinus cinereus).</title>
        <authorList>
            <person name="Stajich J.E."/>
            <person name="Wilke S.K."/>
            <person name="Ahren D."/>
            <person name="Au C.H."/>
            <person name="Birren B.W."/>
            <person name="Borodovsky M."/>
            <person name="Burns C."/>
            <person name="Canback B."/>
            <person name="Casselton L.A."/>
            <person name="Cheng C.K."/>
            <person name="Deng J."/>
            <person name="Dietrich F.S."/>
            <person name="Fargo D.C."/>
            <person name="Farman M.L."/>
            <person name="Gathman A.C."/>
            <person name="Goldberg J."/>
            <person name="Guigo R."/>
            <person name="Hoegger P.J."/>
            <person name="Hooker J.B."/>
            <person name="Huggins A."/>
            <person name="James T.Y."/>
            <person name="Kamada T."/>
            <person name="Kilaru S."/>
            <person name="Kodira C."/>
            <person name="Kues U."/>
            <person name="Kupfer D."/>
            <person name="Kwan H.S."/>
            <person name="Lomsadze A."/>
            <person name="Li W."/>
            <person name="Lilly W.W."/>
            <person name="Ma L.J."/>
            <person name="Mackey A.J."/>
            <person name="Manning G."/>
            <person name="Martin F."/>
            <person name="Muraguchi H."/>
            <person name="Natvig D.O."/>
            <person name="Palmerini H."/>
            <person name="Ramesh M.A."/>
            <person name="Rehmeyer C.J."/>
            <person name="Roe B.A."/>
            <person name="Shenoy N."/>
            <person name="Stanke M."/>
            <person name="Ter-Hovhannisyan V."/>
            <person name="Tunlid A."/>
            <person name="Velagapudi R."/>
            <person name="Vision T.J."/>
            <person name="Zeng Q."/>
            <person name="Zolan M.E."/>
            <person name="Pukkila P.J."/>
        </authorList>
    </citation>
    <scope>NUCLEOTIDE SEQUENCE [LARGE SCALE GENOMIC DNA]</scope>
    <source>
        <strain evidence="20">Okayama-7 / 130 / ATCC MYA-4618 / FGSC 9003</strain>
    </source>
</reference>
<dbReference type="InParanoid" id="A8N483"/>
<feature type="compositionally biased region" description="Pro residues" evidence="17">
    <location>
        <begin position="490"/>
        <end position="503"/>
    </location>
</feature>
<feature type="region of interest" description="Disordered" evidence="17">
    <location>
        <begin position="488"/>
        <end position="545"/>
    </location>
</feature>
<dbReference type="GeneID" id="6006111"/>
<dbReference type="eggNOG" id="KOG2335">
    <property type="taxonomic scope" value="Eukaryota"/>
</dbReference>
<comment type="cofactor">
    <cofactor evidence="1">
        <name>FMN</name>
        <dbReference type="ChEBI" id="CHEBI:58210"/>
    </cofactor>
</comment>
<keyword evidence="8" id="KW-0520">NAD</keyword>
<comment type="catalytic activity">
    <reaction evidence="14">
        <text>5,6-dihydrouridine(16) in tRNA + NAD(+) = uridine(16) in tRNA + NADH + H(+)</text>
        <dbReference type="Rhea" id="RHEA:53380"/>
        <dbReference type="Rhea" id="RHEA-COMP:13543"/>
        <dbReference type="Rhea" id="RHEA-COMP:13544"/>
        <dbReference type="ChEBI" id="CHEBI:15378"/>
        <dbReference type="ChEBI" id="CHEBI:57540"/>
        <dbReference type="ChEBI" id="CHEBI:57945"/>
        <dbReference type="ChEBI" id="CHEBI:65315"/>
        <dbReference type="ChEBI" id="CHEBI:74443"/>
        <dbReference type="EC" id="1.3.1.88"/>
    </reaction>
    <physiologicalReaction direction="right-to-left" evidence="14">
        <dbReference type="Rhea" id="RHEA:53382"/>
    </physiologicalReaction>
</comment>
<dbReference type="PANTHER" id="PTHR11082:SF5">
    <property type="entry name" value="TRNA-DIHYDROURIDINE(16_17) SYNTHASE [NAD(P)(+)]-LIKE"/>
    <property type="match status" value="1"/>
</dbReference>
<evidence type="ECO:0000256" key="15">
    <source>
        <dbReference type="ARBA" id="ARBA00049447"/>
    </source>
</evidence>
<dbReference type="Gene3D" id="3.20.20.70">
    <property type="entry name" value="Aldolase class I"/>
    <property type="match status" value="1"/>
</dbReference>
<evidence type="ECO:0000256" key="1">
    <source>
        <dbReference type="ARBA" id="ARBA00001917"/>
    </source>
</evidence>
<accession>A8N483</accession>
<evidence type="ECO:0000256" key="9">
    <source>
        <dbReference type="ARBA" id="ARBA00038313"/>
    </source>
</evidence>
<dbReference type="EC" id="1.3.1.88" evidence="10"/>
<evidence type="ECO:0000256" key="16">
    <source>
        <dbReference type="ARBA" id="ARBA00049467"/>
    </source>
</evidence>
<evidence type="ECO:0000256" key="12">
    <source>
        <dbReference type="ARBA" id="ARBA00047652"/>
    </source>
</evidence>
<keyword evidence="7" id="KW-0560">Oxidoreductase</keyword>
<comment type="similarity">
    <text evidence="9">Belongs to the Dus family. Dus1 subfamily.</text>
</comment>